<dbReference type="RefSeq" id="WP_146519292.1">
    <property type="nucleotide sequence ID" value="NZ_CP151726.1"/>
</dbReference>
<dbReference type="InterPro" id="IPR013036">
    <property type="entry name" value="DUF1587"/>
</dbReference>
<dbReference type="InterPro" id="IPR011478">
    <property type="entry name" value="DUF1585"/>
</dbReference>
<dbReference type="InterPro" id="IPR013039">
    <property type="entry name" value="DUF1588"/>
</dbReference>
<dbReference type="Pfam" id="PF07631">
    <property type="entry name" value="PSD4"/>
    <property type="match status" value="1"/>
</dbReference>
<evidence type="ECO:0000259" key="3">
    <source>
        <dbReference type="Pfam" id="PF07626"/>
    </source>
</evidence>
<feature type="domain" description="DUF1587" evidence="3">
    <location>
        <begin position="122"/>
        <end position="187"/>
    </location>
</feature>
<feature type="domain" description="DUF1588" evidence="4">
    <location>
        <begin position="1190"/>
        <end position="1287"/>
    </location>
</feature>
<gene>
    <name evidence="8" type="ORF">Pla52n_18920</name>
</gene>
<dbReference type="Pfam" id="PF07626">
    <property type="entry name" value="PSD3"/>
    <property type="match status" value="1"/>
</dbReference>
<dbReference type="OrthoDB" id="175242at2"/>
<feature type="domain" description="Cytochrome C Planctomycete-type" evidence="6">
    <location>
        <begin position="38"/>
        <end position="85"/>
    </location>
</feature>
<name>A0A5C6B3Q5_9BACT</name>
<dbReference type="EMBL" id="SJPN01000002">
    <property type="protein sequence ID" value="TWU06172.1"/>
    <property type="molecule type" value="Genomic_DNA"/>
</dbReference>
<feature type="domain" description="DUF1592" evidence="5">
    <location>
        <begin position="1046"/>
        <end position="1172"/>
    </location>
</feature>
<dbReference type="Pfam" id="PF07635">
    <property type="entry name" value="PSCyt1"/>
    <property type="match status" value="1"/>
</dbReference>
<evidence type="ECO:0000259" key="7">
    <source>
        <dbReference type="Pfam" id="PF07637"/>
    </source>
</evidence>
<reference evidence="8 9" key="1">
    <citation type="submission" date="2019-02" db="EMBL/GenBank/DDBJ databases">
        <title>Deep-cultivation of Planctomycetes and their phenomic and genomic characterization uncovers novel biology.</title>
        <authorList>
            <person name="Wiegand S."/>
            <person name="Jogler M."/>
            <person name="Boedeker C."/>
            <person name="Pinto D."/>
            <person name="Vollmers J."/>
            <person name="Rivas-Marin E."/>
            <person name="Kohn T."/>
            <person name="Peeters S.H."/>
            <person name="Heuer A."/>
            <person name="Rast P."/>
            <person name="Oberbeckmann S."/>
            <person name="Bunk B."/>
            <person name="Jeske O."/>
            <person name="Meyerdierks A."/>
            <person name="Storesund J.E."/>
            <person name="Kallscheuer N."/>
            <person name="Luecker S."/>
            <person name="Lage O.M."/>
            <person name="Pohl T."/>
            <person name="Merkel B.J."/>
            <person name="Hornburger P."/>
            <person name="Mueller R.-W."/>
            <person name="Bruemmer F."/>
            <person name="Labrenz M."/>
            <person name="Spormann A.M."/>
            <person name="Op Den Camp H."/>
            <person name="Overmann J."/>
            <person name="Amann R."/>
            <person name="Jetten M.S.M."/>
            <person name="Mascher T."/>
            <person name="Medema M.H."/>
            <person name="Devos D.P."/>
            <person name="Kaster A.-K."/>
            <person name="Ovreas L."/>
            <person name="Rohde M."/>
            <person name="Galperin M.Y."/>
            <person name="Jogler C."/>
        </authorList>
    </citation>
    <scope>NUCLEOTIDE SEQUENCE [LARGE SCALE GENOMIC DNA]</scope>
    <source>
        <strain evidence="8 9">Pla52n</strain>
    </source>
</reference>
<protein>
    <submittedName>
        <fullName evidence="8">Planctomycete cytochrome C</fullName>
    </submittedName>
</protein>
<dbReference type="Pfam" id="PF07637">
    <property type="entry name" value="PSD5"/>
    <property type="match status" value="1"/>
</dbReference>
<sequence precursor="true">MICKPHLLLLISLLCVATSAICADEFEREIRPVLGQYCIGCHSTKQTEGELDLEQFASADAAARSPQVWQHVLEQLDNGEMPPKEERQLPAEVKTRLSASIQGMLDRWALASAGDPGDVVLRRLSNVEYAYTLRDLTEIESLDPAKEFPTDGAAGEGFTNSGAALVMSPSLLTKYLDAAKDVADHAVLLPTGIRFSPSTSRRDWTSESLTRIRDFYRQFTIEADQKVSVNGTGVVSNDGGRIPLEQYLAALDQNRTALVEGEITIAAVAHNHSVNAKYLGLLWTMLQDQTPSLLLDSLRSKWRNGELTIADIQPWQDALWRFTNVGHLGKVGGPKAWMEPVSPLVSEQEFRVKLESPDDGRDVLLYLSASNAGDGNDQDFALWENGRIVADGRPDLLLKDLRGRLHFLFQRRDAIAKTTTQCLAAAHEAQFSSEPIDLATLATKHAVDPDLLAGWLTHLGINLGENATRVLKFDNLLSDKTNRVANYEFIKGWSGAEAYSVLANSSDATVQIPGTMKPHSVATHPSPTLSSIIGWRCPESGKVTITGSVQDAHTACGNGVTWAIEVRRGNTRETLAAGVTSGSEVIDVGRLERIPVRVGDMIALVIGPGQGSHVCDLTAIELTIQNGEKKWDLAADIVPDILAGNPHADQFGNREVWYFFGEPESPAVTSPLPAQSLLARWRRSLNAEQRSQIAQQLQQLLQRDVASIPADSPDRTTHAQLLSFTGPLLASSLQAPTVTNDSDPDFLYGIEPTLFGKHPNGSDDVLPNSLCVQAPTVLQVRLPASLVDGAEFVVQGRLHPSSGEAGSVQLQVRQATAEPNKVPDGDADISDLPIDGLLPDSAILVNEGSVARQRIESALNDFRRLFPAAVCYTTIVPVDEVVTLTLFHREDEPLSRLMLNDEQRAILDRLWAELHFVSQDALTLVDAFQQIWEYSTQDGPNAPQGDKRLEPLREPIERGADEFRKLLIDKEPVQVAAAVRFADRAWRRPLTESEQQSLHDLYQSLRTKGVAHEQAVRLLLTRVLTSPEFLYRSESVPQGSTSKPVDDWALATRLSYFLWSSTPDDELRAMAAAGKLRDDKILIDQARRMLRDDKVRRLATEFGCQWLHIRDLETLNEKSERHFPTFVDLRDEMQEEAVRFLTDLFQADRSVLSLLDADHSFMNAALARHYDIELQSDDWQRVDGLGALGRGGMLGFAATLSKQSGASRTSPILRGNWISEVVLGEKLPRPPKDVPVLPDEAPAGLTERQLIERHSSDPGCARCHQRIDHFGFALEGFDAIGRARSEDAAGLPIDTLAKLPGGSEINGLEGLRSYLIEQRRDDFLRQFCRKLLGFALGRGVQLSDKPLLDDMITELQSNEFRVSTAIEKIILSPQFRQIRGREFVSSNPPESSVQR</sequence>
<evidence type="ECO:0000259" key="5">
    <source>
        <dbReference type="Pfam" id="PF07631"/>
    </source>
</evidence>
<dbReference type="InterPro" id="IPR011429">
    <property type="entry name" value="Cyt_c_Planctomycete-type"/>
</dbReference>
<feature type="domain" description="DUF1595" evidence="7">
    <location>
        <begin position="980"/>
        <end position="1034"/>
    </location>
</feature>
<accession>A0A5C6B3Q5</accession>
<dbReference type="Pfam" id="PF07624">
    <property type="entry name" value="PSD2"/>
    <property type="match status" value="1"/>
</dbReference>
<feature type="domain" description="DUF1585" evidence="2">
    <location>
        <begin position="1302"/>
        <end position="1375"/>
    </location>
</feature>
<keyword evidence="1" id="KW-0732">Signal</keyword>
<organism evidence="8 9">
    <name type="scientific">Stieleria varia</name>
    <dbReference type="NCBI Taxonomy" id="2528005"/>
    <lineage>
        <taxon>Bacteria</taxon>
        <taxon>Pseudomonadati</taxon>
        <taxon>Planctomycetota</taxon>
        <taxon>Planctomycetia</taxon>
        <taxon>Pirellulales</taxon>
        <taxon>Pirellulaceae</taxon>
        <taxon>Stieleria</taxon>
    </lineage>
</organism>
<comment type="caution">
    <text evidence="8">The sequence shown here is derived from an EMBL/GenBank/DDBJ whole genome shotgun (WGS) entry which is preliminary data.</text>
</comment>
<evidence type="ECO:0000313" key="8">
    <source>
        <dbReference type="EMBL" id="TWU06172.1"/>
    </source>
</evidence>
<evidence type="ECO:0000259" key="6">
    <source>
        <dbReference type="Pfam" id="PF07635"/>
    </source>
</evidence>
<feature type="signal peptide" evidence="1">
    <location>
        <begin position="1"/>
        <end position="22"/>
    </location>
</feature>
<dbReference type="Proteomes" id="UP000320176">
    <property type="component" value="Unassembled WGS sequence"/>
</dbReference>
<dbReference type="InterPro" id="IPR013043">
    <property type="entry name" value="DUF1595"/>
</dbReference>
<dbReference type="Pfam" id="PF07627">
    <property type="entry name" value="PSCyt3"/>
    <property type="match status" value="1"/>
</dbReference>
<evidence type="ECO:0000313" key="9">
    <source>
        <dbReference type="Proteomes" id="UP000320176"/>
    </source>
</evidence>
<proteinExistence type="predicted"/>
<dbReference type="InterPro" id="IPR013042">
    <property type="entry name" value="DUF1592"/>
</dbReference>
<evidence type="ECO:0000256" key="1">
    <source>
        <dbReference type="SAM" id="SignalP"/>
    </source>
</evidence>
<evidence type="ECO:0000259" key="4">
    <source>
        <dbReference type="Pfam" id="PF07627"/>
    </source>
</evidence>
<keyword evidence="9" id="KW-1185">Reference proteome</keyword>
<feature type="chain" id="PRO_5023151188" evidence="1">
    <location>
        <begin position="23"/>
        <end position="1395"/>
    </location>
</feature>
<evidence type="ECO:0000259" key="2">
    <source>
        <dbReference type="Pfam" id="PF07624"/>
    </source>
</evidence>